<reference evidence="1 2" key="1">
    <citation type="submission" date="2023-07" db="EMBL/GenBank/DDBJ databases">
        <title>Functional and genomic diversity of the sorghum phyllosphere microbiome.</title>
        <authorList>
            <person name="Shade A."/>
        </authorList>
    </citation>
    <scope>NUCLEOTIDE SEQUENCE [LARGE SCALE GENOMIC DNA]</scope>
    <source>
        <strain evidence="1 2">SORGH_AS_0892</strain>
    </source>
</reference>
<organism evidence="1 2">
    <name type="scientific">Sphingobacterium zeae</name>
    <dbReference type="NCBI Taxonomy" id="1776859"/>
    <lineage>
        <taxon>Bacteria</taxon>
        <taxon>Pseudomonadati</taxon>
        <taxon>Bacteroidota</taxon>
        <taxon>Sphingobacteriia</taxon>
        <taxon>Sphingobacteriales</taxon>
        <taxon>Sphingobacteriaceae</taxon>
        <taxon>Sphingobacterium</taxon>
    </lineage>
</organism>
<dbReference type="RefSeq" id="WP_307185367.1">
    <property type="nucleotide sequence ID" value="NZ_JAUTBA010000001.1"/>
</dbReference>
<comment type="caution">
    <text evidence="1">The sequence shown here is derived from an EMBL/GenBank/DDBJ whole genome shotgun (WGS) entry which is preliminary data.</text>
</comment>
<protein>
    <submittedName>
        <fullName evidence="1">Uncharacterized protein</fullName>
    </submittedName>
</protein>
<sequence>MKKIFTLLFVIHLTAQGYAQHKQYETAHINVWFEELKTASDKSFKLWNKNIYGPILLIDPATRTIYANELDGKKTLKPSANLYTGILPQEVNFSNTALDWNDKRWAMVMLPLPENRDDRVNLLAHESFHRIQPDLNFSLNNANNNHLDEKYGRISLRLEFEALKQALMSTHKNDMKRHLNNALFFRKYRYVLFDEAAKNENLLEINEGIAEFTGIIVSARSDESTKQYLINGINRSQNNRTFVRSFAYQTTPTYGYLLYKKDKNWNKKIDKETDLTALFIREFAISLLPPTEQNFKNLSKTYNAAAIFEEENKRDTENKRLVKTYKNKFVESAHFEIQFEKMNYSFDPRTIIPIENLGTYYPTTRITDVWGILDVKNGALISPDWKKVSITKPTSIEKNLIKGDGWTLELNSNYTIEIDQQNNFHLKHVETK</sequence>
<evidence type="ECO:0000313" key="2">
    <source>
        <dbReference type="Proteomes" id="UP001244640"/>
    </source>
</evidence>
<dbReference type="EMBL" id="JAUTBA010000001">
    <property type="protein sequence ID" value="MDQ1149564.1"/>
    <property type="molecule type" value="Genomic_DNA"/>
</dbReference>
<accession>A0ABU0U3M9</accession>
<evidence type="ECO:0000313" key="1">
    <source>
        <dbReference type="EMBL" id="MDQ1149564.1"/>
    </source>
</evidence>
<proteinExistence type="predicted"/>
<name>A0ABU0U3M9_9SPHI</name>
<gene>
    <name evidence="1" type="ORF">QE382_001548</name>
</gene>
<dbReference type="Proteomes" id="UP001244640">
    <property type="component" value="Unassembled WGS sequence"/>
</dbReference>
<keyword evidence="2" id="KW-1185">Reference proteome</keyword>